<dbReference type="GO" id="GO:0008017">
    <property type="term" value="F:microtubule binding"/>
    <property type="evidence" value="ECO:0007669"/>
    <property type="project" value="InterPro"/>
</dbReference>
<dbReference type="Proteomes" id="UP000005237">
    <property type="component" value="Unassembled WGS sequence"/>
</dbReference>
<dbReference type="FunFam" id="3.40.850.10:FF:000029">
    <property type="entry name" value="Kinesin-like protein KIF17"/>
    <property type="match status" value="1"/>
</dbReference>
<dbReference type="GO" id="GO:0003777">
    <property type="term" value="F:microtubule motor activity"/>
    <property type="evidence" value="ECO:0007669"/>
    <property type="project" value="InterPro"/>
</dbReference>
<evidence type="ECO:0000256" key="4">
    <source>
        <dbReference type="ARBA" id="ARBA00022701"/>
    </source>
</evidence>
<comment type="subcellular location">
    <subcellularLocation>
        <location evidence="1">Cell projection</location>
        <location evidence="1">Cilium</location>
    </subcellularLocation>
    <subcellularLocation>
        <location evidence="2">Cytoplasm</location>
        <location evidence="2">Cytoskeleton</location>
    </subcellularLocation>
</comment>
<dbReference type="PANTHER" id="PTHR47969:SF21">
    <property type="entry name" value="KINESIN-LIKE PROTEIN"/>
    <property type="match status" value="1"/>
</dbReference>
<evidence type="ECO:0000256" key="5">
    <source>
        <dbReference type="ARBA" id="ARBA00022741"/>
    </source>
</evidence>
<dbReference type="PROSITE" id="PS50067">
    <property type="entry name" value="KINESIN_MOTOR_2"/>
    <property type="match status" value="1"/>
</dbReference>
<dbReference type="PANTHER" id="PTHR47969">
    <property type="entry name" value="CHROMOSOME-ASSOCIATED KINESIN KIF4A-RELATED"/>
    <property type="match status" value="1"/>
</dbReference>
<evidence type="ECO:0000313" key="15">
    <source>
        <dbReference type="EnsemblMetazoa" id="CJA01622.1"/>
    </source>
</evidence>
<dbReference type="GO" id="GO:0005524">
    <property type="term" value="F:ATP binding"/>
    <property type="evidence" value="ECO:0007669"/>
    <property type="project" value="UniProtKB-UniRule"/>
</dbReference>
<evidence type="ECO:0000259" key="14">
    <source>
        <dbReference type="PROSITE" id="PS50067"/>
    </source>
</evidence>
<keyword evidence="10" id="KW-0966">Cell projection</keyword>
<dbReference type="PROSITE" id="PS00411">
    <property type="entry name" value="KINESIN_MOTOR_1"/>
    <property type="match status" value="1"/>
</dbReference>
<dbReference type="EnsemblMetazoa" id="CJA01622.1">
    <property type="protein sequence ID" value="CJA01622.1"/>
    <property type="gene ID" value="WBGene00120826"/>
</dbReference>
<keyword evidence="7 13" id="KW-0175">Coiled coil</keyword>
<evidence type="ECO:0000256" key="1">
    <source>
        <dbReference type="ARBA" id="ARBA00004138"/>
    </source>
</evidence>
<accession>A0A8R1DGN2</accession>
<name>A0A8R1DGN2_CAEJA</name>
<evidence type="ECO:0000256" key="8">
    <source>
        <dbReference type="ARBA" id="ARBA00023175"/>
    </source>
</evidence>
<dbReference type="SMART" id="SM00129">
    <property type="entry name" value="KISc"/>
    <property type="match status" value="1"/>
</dbReference>
<reference evidence="15" key="2">
    <citation type="submission" date="2022-06" db="UniProtKB">
        <authorList>
            <consortium name="EnsemblMetazoa"/>
        </authorList>
    </citation>
    <scope>IDENTIFICATION</scope>
    <source>
        <strain evidence="15">DF5081</strain>
    </source>
</reference>
<keyword evidence="8 11" id="KW-0505">Motor protein</keyword>
<sequence>MVEIMKKSSKQETVKVIVRCRPLSAQEKENGHSKIVHMRTQVGQIELRNPKDHEDTKDFTFDAIYDENSTQSDLYEETFRDLVDSVLNGYNATIFAYGQTGTGKTHTMEGKSDDPQQRGVIYKCIEHIFEHMAASHNQEEYLVRASYLEIYQEEIRDLLEAESNKKLEIKERPDGGVYVKDLTSRLTRSIAEIQDVMIRGNAHRSVGRTNMNEHSSRSHAIFMITVECSRIGADGESHITVGRLNLVDLAGSERQSKTGATGDRFKEATKINLSLSALGNVIKALVDAKSAHVPYRDSKLTRLLQDSLGGNSKTVMVACIGPASYNYEETIGTLRYANRAKNIKNKPKINEDPKDALIREFQEEIENLKKKLAERKLRSGGKTANSQSYYDAEREKLENDMEAIQADDSLIKQEKEKLLREISSVDLRLPGVDLRKV</sequence>
<evidence type="ECO:0000256" key="10">
    <source>
        <dbReference type="ARBA" id="ARBA00023273"/>
    </source>
</evidence>
<organism evidence="15 16">
    <name type="scientific">Caenorhabditis japonica</name>
    <dbReference type="NCBI Taxonomy" id="281687"/>
    <lineage>
        <taxon>Eukaryota</taxon>
        <taxon>Metazoa</taxon>
        <taxon>Ecdysozoa</taxon>
        <taxon>Nematoda</taxon>
        <taxon>Chromadorea</taxon>
        <taxon>Rhabditida</taxon>
        <taxon>Rhabditina</taxon>
        <taxon>Rhabditomorpha</taxon>
        <taxon>Rhabditoidea</taxon>
        <taxon>Rhabditidae</taxon>
        <taxon>Peloderinae</taxon>
        <taxon>Caenorhabditis</taxon>
    </lineage>
</organism>
<dbReference type="GO" id="GO:0032991">
    <property type="term" value="C:protein-containing complex"/>
    <property type="evidence" value="ECO:0007669"/>
    <property type="project" value="UniProtKB-ARBA"/>
</dbReference>
<keyword evidence="9" id="KW-0206">Cytoskeleton</keyword>
<dbReference type="AlphaFoldDB" id="A0A8R1DGN2"/>
<evidence type="ECO:0000256" key="3">
    <source>
        <dbReference type="ARBA" id="ARBA00022490"/>
    </source>
</evidence>
<keyword evidence="3" id="KW-0963">Cytoplasm</keyword>
<keyword evidence="4 12" id="KW-0493">Microtubule</keyword>
<evidence type="ECO:0000256" key="9">
    <source>
        <dbReference type="ARBA" id="ARBA00023212"/>
    </source>
</evidence>
<dbReference type="GO" id="GO:0005874">
    <property type="term" value="C:microtubule"/>
    <property type="evidence" value="ECO:0007669"/>
    <property type="project" value="UniProtKB-KW"/>
</dbReference>
<evidence type="ECO:0000256" key="13">
    <source>
        <dbReference type="SAM" id="Coils"/>
    </source>
</evidence>
<proteinExistence type="inferred from homology"/>
<dbReference type="GO" id="GO:0007018">
    <property type="term" value="P:microtubule-based movement"/>
    <property type="evidence" value="ECO:0007669"/>
    <property type="project" value="InterPro"/>
</dbReference>
<dbReference type="InterPro" id="IPR001752">
    <property type="entry name" value="Kinesin_motor_dom"/>
</dbReference>
<evidence type="ECO:0000256" key="11">
    <source>
        <dbReference type="PROSITE-ProRule" id="PRU00283"/>
    </source>
</evidence>
<evidence type="ECO:0000256" key="2">
    <source>
        <dbReference type="ARBA" id="ARBA00004245"/>
    </source>
</evidence>
<protein>
    <recommendedName>
        <fullName evidence="12">Kinesin-like protein</fullName>
    </recommendedName>
</protein>
<evidence type="ECO:0000256" key="12">
    <source>
        <dbReference type="RuleBase" id="RU000394"/>
    </source>
</evidence>
<dbReference type="InterPro" id="IPR027640">
    <property type="entry name" value="Kinesin-like_fam"/>
</dbReference>
<dbReference type="InterPro" id="IPR027417">
    <property type="entry name" value="P-loop_NTPase"/>
</dbReference>
<reference evidence="16" key="1">
    <citation type="submission" date="2010-08" db="EMBL/GenBank/DDBJ databases">
        <authorList>
            <consortium name="Caenorhabditis japonica Sequencing Consortium"/>
            <person name="Wilson R.K."/>
        </authorList>
    </citation>
    <scope>NUCLEOTIDE SEQUENCE [LARGE SCALE GENOMIC DNA]</scope>
    <source>
        <strain evidence="16">DF5081</strain>
    </source>
</reference>
<dbReference type="Pfam" id="PF00225">
    <property type="entry name" value="Kinesin"/>
    <property type="match status" value="1"/>
</dbReference>
<feature type="binding site" evidence="11">
    <location>
        <begin position="98"/>
        <end position="105"/>
    </location>
    <ligand>
        <name>ATP</name>
        <dbReference type="ChEBI" id="CHEBI:30616"/>
    </ligand>
</feature>
<dbReference type="GO" id="GO:0005929">
    <property type="term" value="C:cilium"/>
    <property type="evidence" value="ECO:0007669"/>
    <property type="project" value="UniProtKB-SubCell"/>
</dbReference>
<evidence type="ECO:0000313" key="16">
    <source>
        <dbReference type="Proteomes" id="UP000005237"/>
    </source>
</evidence>
<dbReference type="PRINTS" id="PR00380">
    <property type="entry name" value="KINESINHEAVY"/>
</dbReference>
<dbReference type="SUPFAM" id="SSF52540">
    <property type="entry name" value="P-loop containing nucleoside triphosphate hydrolases"/>
    <property type="match status" value="1"/>
</dbReference>
<evidence type="ECO:0000256" key="6">
    <source>
        <dbReference type="ARBA" id="ARBA00022840"/>
    </source>
</evidence>
<comment type="similarity">
    <text evidence="11 12">Belongs to the TRAFAC class myosin-kinesin ATPase superfamily. Kinesin family.</text>
</comment>
<keyword evidence="5 11" id="KW-0547">Nucleotide-binding</keyword>
<keyword evidence="6 11" id="KW-0067">ATP-binding</keyword>
<feature type="domain" description="Kinesin motor" evidence="14">
    <location>
        <begin position="13"/>
        <end position="343"/>
    </location>
</feature>
<dbReference type="InterPro" id="IPR019821">
    <property type="entry name" value="Kinesin_motor_CS"/>
</dbReference>
<feature type="coiled-coil region" evidence="13">
    <location>
        <begin position="354"/>
        <end position="414"/>
    </location>
</feature>
<dbReference type="Gene3D" id="3.40.850.10">
    <property type="entry name" value="Kinesin motor domain"/>
    <property type="match status" value="1"/>
</dbReference>
<keyword evidence="16" id="KW-1185">Reference proteome</keyword>
<evidence type="ECO:0000256" key="7">
    <source>
        <dbReference type="ARBA" id="ARBA00023054"/>
    </source>
</evidence>
<dbReference type="InterPro" id="IPR036961">
    <property type="entry name" value="Kinesin_motor_dom_sf"/>
</dbReference>